<reference evidence="1 2" key="2">
    <citation type="submission" date="2018-03" db="EMBL/GenBank/DDBJ databases">
        <title>The ancient ancestry and fast evolution of plastids.</title>
        <authorList>
            <person name="Moore K.R."/>
            <person name="Magnabosco C."/>
            <person name="Momper L."/>
            <person name="Gold D.A."/>
            <person name="Bosak T."/>
            <person name="Fournier G.P."/>
        </authorList>
    </citation>
    <scope>NUCLEOTIDE SEQUENCE [LARGE SCALE GENOMIC DNA]</scope>
    <source>
        <strain evidence="1 2">ULC18</strain>
    </source>
</reference>
<proteinExistence type="predicted"/>
<sequence>GGLRQPMHASNYSDFTHQLKIDRPLALDISFSLLLVPNLFQAFCDRLFDFITELVIYGFNKSAFSYGLAAL</sequence>
<feature type="non-terminal residue" evidence="1">
    <location>
        <position position="1"/>
    </location>
</feature>
<accession>A0A2T1DTK3</accession>
<evidence type="ECO:0000313" key="1">
    <source>
        <dbReference type="EMBL" id="PSB23827.1"/>
    </source>
</evidence>
<organism evidence="1 2">
    <name type="scientific">Stenomitos frigidus ULC18</name>
    <dbReference type="NCBI Taxonomy" id="2107698"/>
    <lineage>
        <taxon>Bacteria</taxon>
        <taxon>Bacillati</taxon>
        <taxon>Cyanobacteriota</taxon>
        <taxon>Cyanophyceae</taxon>
        <taxon>Leptolyngbyales</taxon>
        <taxon>Leptolyngbyaceae</taxon>
        <taxon>Stenomitos</taxon>
    </lineage>
</organism>
<reference evidence="2" key="1">
    <citation type="submission" date="2018-02" db="EMBL/GenBank/DDBJ databases">
        <authorList>
            <person name="Moore K."/>
            <person name="Momper L."/>
        </authorList>
    </citation>
    <scope>NUCLEOTIDE SEQUENCE [LARGE SCALE GENOMIC DNA]</scope>
    <source>
        <strain evidence="2">ULC18</strain>
    </source>
</reference>
<keyword evidence="2" id="KW-1185">Reference proteome</keyword>
<name>A0A2T1DTK3_9CYAN</name>
<comment type="caution">
    <text evidence="1">The sequence shown here is derived from an EMBL/GenBank/DDBJ whole genome shotgun (WGS) entry which is preliminary data.</text>
</comment>
<protein>
    <submittedName>
        <fullName evidence="1">Uncharacterized protein</fullName>
    </submittedName>
</protein>
<dbReference type="AlphaFoldDB" id="A0A2T1DTK3"/>
<dbReference type="Proteomes" id="UP000239576">
    <property type="component" value="Unassembled WGS sequence"/>
</dbReference>
<evidence type="ECO:0000313" key="2">
    <source>
        <dbReference type="Proteomes" id="UP000239576"/>
    </source>
</evidence>
<dbReference type="EMBL" id="PVWK01000158">
    <property type="protein sequence ID" value="PSB23827.1"/>
    <property type="molecule type" value="Genomic_DNA"/>
</dbReference>
<gene>
    <name evidence="1" type="ORF">C7B82_28995</name>
</gene>
<dbReference type="RefSeq" id="WP_219904758.1">
    <property type="nucleotide sequence ID" value="NZ_CAWNSW010000147.1"/>
</dbReference>